<dbReference type="Gene3D" id="3.30.420.10">
    <property type="entry name" value="Ribonuclease H-like superfamily/Ribonuclease H"/>
    <property type="match status" value="1"/>
</dbReference>
<dbReference type="SMART" id="SM00382">
    <property type="entry name" value="AAA"/>
    <property type="match status" value="1"/>
</dbReference>
<name>A0ABX5L482_9MICC</name>
<dbReference type="Gene3D" id="3.40.50.10190">
    <property type="entry name" value="BRCT domain"/>
    <property type="match status" value="1"/>
</dbReference>
<dbReference type="InterPro" id="IPR027417">
    <property type="entry name" value="P-loop_NTPase"/>
</dbReference>
<dbReference type="Proteomes" id="UP000245514">
    <property type="component" value="Unassembled WGS sequence"/>
</dbReference>
<organism evidence="2 3">
    <name type="scientific">Pseudoglutamicibacter cumminsii</name>
    <dbReference type="NCBI Taxonomy" id="156979"/>
    <lineage>
        <taxon>Bacteria</taxon>
        <taxon>Bacillati</taxon>
        <taxon>Actinomycetota</taxon>
        <taxon>Actinomycetes</taxon>
        <taxon>Micrococcales</taxon>
        <taxon>Micrococcaceae</taxon>
        <taxon>Pseudoglutamicibacter</taxon>
    </lineage>
</organism>
<dbReference type="EMBL" id="QFWG01000009">
    <property type="protein sequence ID" value="PWI27472.1"/>
    <property type="molecule type" value="Genomic_DNA"/>
</dbReference>
<dbReference type="SUPFAM" id="SSF52540">
    <property type="entry name" value="P-loop containing nucleoside triphosphate hydrolases"/>
    <property type="match status" value="2"/>
</dbReference>
<dbReference type="InterPro" id="IPR036397">
    <property type="entry name" value="RNaseH_sf"/>
</dbReference>
<dbReference type="InterPro" id="IPR010285">
    <property type="entry name" value="DNA_helicase_pif1-like_DEAD"/>
</dbReference>
<evidence type="ECO:0000313" key="2">
    <source>
        <dbReference type="EMBL" id="PWI27472.1"/>
    </source>
</evidence>
<accession>A0ABX5L482</accession>
<dbReference type="SUPFAM" id="SSF53098">
    <property type="entry name" value="Ribonuclease H-like"/>
    <property type="match status" value="1"/>
</dbReference>
<dbReference type="InterPro" id="IPR012337">
    <property type="entry name" value="RNaseH-like_sf"/>
</dbReference>
<dbReference type="InterPro" id="IPR003593">
    <property type="entry name" value="AAA+_ATPase"/>
</dbReference>
<feature type="domain" description="AAA+ ATPase" evidence="1">
    <location>
        <begin position="19"/>
        <end position="142"/>
    </location>
</feature>
<proteinExistence type="predicted"/>
<protein>
    <submittedName>
        <fullName evidence="2">AAA family ATPase</fullName>
    </submittedName>
</protein>
<keyword evidence="3" id="KW-1185">Reference proteome</keyword>
<dbReference type="Pfam" id="PF21530">
    <property type="entry name" value="Pif1_2B_dom"/>
    <property type="match status" value="1"/>
</dbReference>
<gene>
    <name evidence="2" type="ORF">CAY35_07580</name>
</gene>
<dbReference type="PANTHER" id="PTHR47642">
    <property type="entry name" value="ATP-DEPENDENT DNA HELICASE"/>
    <property type="match status" value="1"/>
</dbReference>
<dbReference type="InterPro" id="IPR051055">
    <property type="entry name" value="PIF1_helicase"/>
</dbReference>
<dbReference type="InterPro" id="IPR049163">
    <property type="entry name" value="Pif1-like_2B_dom"/>
</dbReference>
<dbReference type="InterPro" id="IPR036420">
    <property type="entry name" value="BRCT_dom_sf"/>
</dbReference>
<dbReference type="Gene3D" id="3.40.50.300">
    <property type="entry name" value="P-loop containing nucleotide triphosphate hydrolases"/>
    <property type="match status" value="1"/>
</dbReference>
<dbReference type="RefSeq" id="WP_109304027.1">
    <property type="nucleotide sequence ID" value="NZ_QFWG01000009.1"/>
</dbReference>
<dbReference type="Pfam" id="PF05970">
    <property type="entry name" value="PIF1"/>
    <property type="match status" value="1"/>
</dbReference>
<evidence type="ECO:0000313" key="3">
    <source>
        <dbReference type="Proteomes" id="UP000245514"/>
    </source>
</evidence>
<reference evidence="2 3" key="1">
    <citation type="submission" date="2018-05" db="EMBL/GenBank/DDBJ databases">
        <title>Draft Genome Sequence of Arthrobacter cumminsii IME1328, Isolated from a Patient Who Suffered from Foot Ulcers in China.</title>
        <authorList>
            <person name="Li M."/>
            <person name="Jiang Z."/>
            <person name="Sun Q."/>
            <person name="Tong Y."/>
        </authorList>
    </citation>
    <scope>NUCLEOTIDE SEQUENCE [LARGE SCALE GENOMIC DNA]</scope>
    <source>
        <strain evidence="2 3">IME1328</strain>
    </source>
</reference>
<dbReference type="CDD" id="cd18809">
    <property type="entry name" value="SF1_C_RecD"/>
    <property type="match status" value="1"/>
</dbReference>
<evidence type="ECO:0000259" key="1">
    <source>
        <dbReference type="SMART" id="SM00382"/>
    </source>
</evidence>
<comment type="caution">
    <text evidence="2">The sequence shown here is derived from an EMBL/GenBank/DDBJ whole genome shotgun (WGS) entry which is preliminary data.</text>
</comment>
<sequence>MTGIVMTPELSAALNHLQAGNHAFITGKAGTGKSTLVRMFMERTSRNVLVAAPTGMAALNVGGLTLHRLFSFRPGVTEAMVRSPRYSPATHRDVLERLDVLVIDEASMVRADLFDAVAAALELYGPRPGERFGGVQLVLVGDVYQLPPVVSPSEQTLFEQDYESPYFFSARHFPEGSFPVFELTHVFRQEHGSRFTELLNGVRDGSLTQRSLAELNERVDPGFSPPADEPWMTLTTTNRMADAANRRELAKLKTAALTSEAETVGDLTGFDPPVPHELELRVGAQVMMVVNDPLDRWVNGTLGEVVDLGWDKDGEPWAAVATPGGDVFITRPHTWEVLSPVALETGRLSSSVQGTFRQLPMRLAWAITIHKAQGQTLERAIVDIRGGVFSDGQLYVALSRVRSMEGLVLRRTVLPKDIQVAPSLRRFLRSQRAVGDTGGAHGGGADDDGGLAFLSMVTVGDAGRGWRPRPLEIAVVTSDGEEASTLVNPGRDLGDAASTYGIDADMLTLAPDAAQALTALGSLLEGRTVVAANADTARGLIEFELRRLGVLEHMPLFVDLGGEAGVSHRTASAGLTTSGNAGALTLARELARTHRGLTPAPTHEDPDPWTAWEHTISTGYLLTRASTDRDASGNLTAAGTESLAFTPAGGRLTQAHIDHLAARLKGRTLGPATAKLKRGIEAEYGVVIPYEAPQAGPALADVLKPGARIAFTGTITLDGRTWDRAVFARFIEGRGFVSSANVTKTRTDLLVLADVNSESGKAKNARKYGTPMASLADFLTALKQ</sequence>